<keyword evidence="1" id="KW-0175">Coiled coil</keyword>
<feature type="region of interest" description="Disordered" evidence="2">
    <location>
        <begin position="324"/>
        <end position="374"/>
    </location>
</feature>
<feature type="region of interest" description="Disordered" evidence="2">
    <location>
        <begin position="1"/>
        <end position="44"/>
    </location>
</feature>
<comment type="caution">
    <text evidence="3">The sequence shown here is derived from an EMBL/GenBank/DDBJ whole genome shotgun (WGS) entry which is preliminary data.</text>
</comment>
<reference evidence="3" key="1">
    <citation type="submission" date="2021-06" db="EMBL/GenBank/DDBJ databases">
        <authorList>
            <person name="Kallberg Y."/>
            <person name="Tangrot J."/>
            <person name="Rosling A."/>
        </authorList>
    </citation>
    <scope>NUCLEOTIDE SEQUENCE</scope>
    <source>
        <strain evidence="3">AZ414A</strain>
    </source>
</reference>
<evidence type="ECO:0000313" key="4">
    <source>
        <dbReference type="Proteomes" id="UP000789706"/>
    </source>
</evidence>
<dbReference type="EMBL" id="CAJVPK010000512">
    <property type="protein sequence ID" value="CAG8520338.1"/>
    <property type="molecule type" value="Genomic_DNA"/>
</dbReference>
<proteinExistence type="predicted"/>
<accession>A0A9N9A5Z3</accession>
<dbReference type="Proteomes" id="UP000789706">
    <property type="component" value="Unassembled WGS sequence"/>
</dbReference>
<evidence type="ECO:0000256" key="1">
    <source>
        <dbReference type="SAM" id="Coils"/>
    </source>
</evidence>
<gene>
    <name evidence="3" type="ORF">DEBURN_LOCUS5628</name>
</gene>
<feature type="compositionally biased region" description="Low complexity" evidence="2">
    <location>
        <begin position="346"/>
        <end position="356"/>
    </location>
</feature>
<keyword evidence="4" id="KW-1185">Reference proteome</keyword>
<dbReference type="AlphaFoldDB" id="A0A9N9A5Z3"/>
<sequence length="399" mass="46683">MGLPMFVSPSLKKRQLPPKQPQPQSPPYTPYEDSDFPGDSYQNSRTSAFGNHRYFIRRNISSFPFPLPYATTTTTTTATNKIPDFLQPRNPVQQQLQQLQQLHRTREHQIASSNLATRRGMQLHSAQLLSIRAQQLAAQQLAQQQQQQQQQLAQQAVQRQAQRHEELRRQRQQEIERQELQRQQEELHRQQEELHRQQQELQQRQEIQRQQEAQRQLLLQHQLLQQQQQQLILTNISNMTNTVIHQNNNMDLFLPRNLIQLTQQHTRPSSRHHRSNHHREELIQRGIDVPQLIRVPPTFPTIPEVIPPPISRRLQEWNNVQNVRRGEGSPSEQHHQQPQLNHTSHHSSSSSSSSSSRILSPMPRRFDPRFNTSFTPEGILTERIVINKTQEGSASGEVC</sequence>
<evidence type="ECO:0000313" key="3">
    <source>
        <dbReference type="EMBL" id="CAG8520338.1"/>
    </source>
</evidence>
<organism evidence="3 4">
    <name type="scientific">Diversispora eburnea</name>
    <dbReference type="NCBI Taxonomy" id="1213867"/>
    <lineage>
        <taxon>Eukaryota</taxon>
        <taxon>Fungi</taxon>
        <taxon>Fungi incertae sedis</taxon>
        <taxon>Mucoromycota</taxon>
        <taxon>Glomeromycotina</taxon>
        <taxon>Glomeromycetes</taxon>
        <taxon>Diversisporales</taxon>
        <taxon>Diversisporaceae</taxon>
        <taxon>Diversispora</taxon>
    </lineage>
</organism>
<evidence type="ECO:0000256" key="2">
    <source>
        <dbReference type="SAM" id="MobiDB-lite"/>
    </source>
</evidence>
<dbReference type="OrthoDB" id="2405187at2759"/>
<protein>
    <submittedName>
        <fullName evidence="3">4080_t:CDS:1</fullName>
    </submittedName>
</protein>
<feature type="compositionally biased region" description="Basic and acidic residues" evidence="2">
    <location>
        <begin position="324"/>
        <end position="335"/>
    </location>
</feature>
<name>A0A9N9A5Z3_9GLOM</name>
<feature type="coiled-coil region" evidence="1">
    <location>
        <begin position="131"/>
        <end position="227"/>
    </location>
</feature>
<feature type="compositionally biased region" description="Pro residues" evidence="2">
    <location>
        <begin position="18"/>
        <end position="29"/>
    </location>
</feature>